<dbReference type="RefSeq" id="WP_277520448.1">
    <property type="nucleotide sequence ID" value="NZ_JAMQOT010000001.1"/>
</dbReference>
<dbReference type="AlphaFoldDB" id="A0A9Q4KXB4"/>
<dbReference type="Proteomes" id="UP001154061">
    <property type="component" value="Unassembled WGS sequence"/>
</dbReference>
<feature type="compositionally biased region" description="Acidic residues" evidence="1">
    <location>
        <begin position="467"/>
        <end position="476"/>
    </location>
</feature>
<reference evidence="2" key="1">
    <citation type="submission" date="2022-06" db="EMBL/GenBank/DDBJ databases">
        <title>Natrinema sp. a new haloarchaeum isolate from saline soil.</title>
        <authorList>
            <person name="Strakova D."/>
            <person name="Galisteo C."/>
            <person name="Sanchez-Porro C."/>
            <person name="Ventosa A."/>
        </authorList>
    </citation>
    <scope>NUCLEOTIDE SEQUENCE</scope>
    <source>
        <strain evidence="2">S1CR25-10</strain>
    </source>
</reference>
<dbReference type="PANTHER" id="PTHR34351:SF1">
    <property type="entry name" value="SLR1927 PROTEIN"/>
    <property type="match status" value="1"/>
</dbReference>
<proteinExistence type="predicted"/>
<keyword evidence="3" id="KW-1185">Reference proteome</keyword>
<comment type="caution">
    <text evidence="2">The sequence shown here is derived from an EMBL/GenBank/DDBJ whole genome shotgun (WGS) entry which is preliminary data.</text>
</comment>
<feature type="region of interest" description="Disordered" evidence="1">
    <location>
        <begin position="442"/>
        <end position="517"/>
    </location>
</feature>
<accession>A0A9Q4KXB4</accession>
<evidence type="ECO:0000313" key="3">
    <source>
        <dbReference type="Proteomes" id="UP001154061"/>
    </source>
</evidence>
<feature type="compositionally biased region" description="Low complexity" evidence="1">
    <location>
        <begin position="497"/>
        <end position="508"/>
    </location>
</feature>
<dbReference type="EMBL" id="JAMQOT010000001">
    <property type="protein sequence ID" value="MDF9744985.1"/>
    <property type="molecule type" value="Genomic_DNA"/>
</dbReference>
<organism evidence="2 3">
    <name type="scientific">Natrinema salsiterrestre</name>
    <dbReference type="NCBI Taxonomy" id="2950540"/>
    <lineage>
        <taxon>Archaea</taxon>
        <taxon>Methanobacteriati</taxon>
        <taxon>Methanobacteriota</taxon>
        <taxon>Stenosarchaea group</taxon>
        <taxon>Halobacteria</taxon>
        <taxon>Halobacteriales</taxon>
        <taxon>Natrialbaceae</taxon>
        <taxon>Natrinema</taxon>
    </lineage>
</organism>
<protein>
    <submittedName>
        <fullName evidence="2">DUF58 domain-containing protein</fullName>
    </submittedName>
</protein>
<sequence length="517" mass="54504">MIDRQQRWRGAVAATIALAVAGVIDGNQILLLGAVIPLAFVAYGSLTGVRFPDELAATRTVTPTPAPPGRPVTVALKIVNDSDRTITDLRVADGVPAEIAVLEGSPRGGATLEPGEKLTVEYVVVARHGEYEFDPPQCRVRGLGASAMATVGLSVSGDRAVVCRLDADAPPIEEDGSGRVGQLTTDDPGEGLTFHSTREYRPDDPAERIDWRHYAKRGTLATVNYERQVSATVVLVLDARVQSRVVAGPGQPTTVEYGAYAATRALTDLLERGHDVGIAVIGTDGPGPAGCHWLEPASGVEQRTRALDVLRTATEDDGSTTDRSSDAYRSALRRRNRTTHQVRKVLELVPANAQLALFSPVLDDQPVDAVETWRGAGLPVALLSPDVIPENTVSGQYEQTRRRTRLARCQAAGARTVDWRRGTPLPLIIERAFAADVRLSSSRLSGAGGGNRSSGGLDGGDSSSEIDGSDSTESEPAESASGPTRVDGTTEIGTDGGSSDDPGSASATEPQRRGGDE</sequence>
<evidence type="ECO:0000313" key="2">
    <source>
        <dbReference type="EMBL" id="MDF9744985.1"/>
    </source>
</evidence>
<name>A0A9Q4KXB4_9EURY</name>
<gene>
    <name evidence="2" type="ORF">NDI89_05220</name>
</gene>
<evidence type="ECO:0000256" key="1">
    <source>
        <dbReference type="SAM" id="MobiDB-lite"/>
    </source>
</evidence>
<dbReference type="PANTHER" id="PTHR34351">
    <property type="entry name" value="SLR1927 PROTEIN-RELATED"/>
    <property type="match status" value="1"/>
</dbReference>
<feature type="compositionally biased region" description="Gly residues" evidence="1">
    <location>
        <begin position="446"/>
        <end position="459"/>
    </location>
</feature>